<protein>
    <recommendedName>
        <fullName evidence="3">Reverse transcriptase</fullName>
    </recommendedName>
</protein>
<evidence type="ECO:0000313" key="1">
    <source>
        <dbReference type="EMBL" id="GIY28188.1"/>
    </source>
</evidence>
<name>A0AAV4S870_CAEEX</name>
<organism evidence="1 2">
    <name type="scientific">Caerostris extrusa</name>
    <name type="common">Bark spider</name>
    <name type="synonym">Caerostris bankana</name>
    <dbReference type="NCBI Taxonomy" id="172846"/>
    <lineage>
        <taxon>Eukaryota</taxon>
        <taxon>Metazoa</taxon>
        <taxon>Ecdysozoa</taxon>
        <taxon>Arthropoda</taxon>
        <taxon>Chelicerata</taxon>
        <taxon>Arachnida</taxon>
        <taxon>Araneae</taxon>
        <taxon>Araneomorphae</taxon>
        <taxon>Entelegynae</taxon>
        <taxon>Araneoidea</taxon>
        <taxon>Araneidae</taxon>
        <taxon>Caerostris</taxon>
    </lineage>
</organism>
<evidence type="ECO:0000313" key="2">
    <source>
        <dbReference type="Proteomes" id="UP001054945"/>
    </source>
</evidence>
<reference evidence="1 2" key="1">
    <citation type="submission" date="2021-06" db="EMBL/GenBank/DDBJ databases">
        <title>Caerostris extrusa draft genome.</title>
        <authorList>
            <person name="Kono N."/>
            <person name="Arakawa K."/>
        </authorList>
    </citation>
    <scope>NUCLEOTIDE SEQUENCE [LARGE SCALE GENOMIC DNA]</scope>
</reference>
<dbReference type="AlphaFoldDB" id="A0AAV4S870"/>
<accession>A0AAV4S870</accession>
<proteinExistence type="predicted"/>
<dbReference type="Proteomes" id="UP001054945">
    <property type="component" value="Unassembled WGS sequence"/>
</dbReference>
<keyword evidence="2" id="KW-1185">Reference proteome</keyword>
<dbReference type="EMBL" id="BPLR01008917">
    <property type="protein sequence ID" value="GIY28188.1"/>
    <property type="molecule type" value="Genomic_DNA"/>
</dbReference>
<gene>
    <name evidence="1" type="ORF">CEXT_299161</name>
</gene>
<comment type="caution">
    <text evidence="1">The sequence shown here is derived from an EMBL/GenBank/DDBJ whole genome shotgun (WGS) entry which is preliminary data.</text>
</comment>
<sequence>MRTLKDQCSENLMTINFDKTVCQLFTMSTKITDYFNIQVLSLVDSYRYLGLVLDSKPLWENQSEEMSRKSTDRLKLSCITWAPRLMHY</sequence>
<evidence type="ECO:0008006" key="3">
    <source>
        <dbReference type="Google" id="ProtNLM"/>
    </source>
</evidence>